<evidence type="ECO:0000256" key="6">
    <source>
        <dbReference type="ARBA" id="ARBA00022741"/>
    </source>
</evidence>
<feature type="transmembrane region" description="Helical" evidence="15">
    <location>
        <begin position="358"/>
        <end position="380"/>
    </location>
</feature>
<evidence type="ECO:0000256" key="13">
    <source>
        <dbReference type="PIRSR" id="PIRSR603373-1"/>
    </source>
</evidence>
<reference evidence="17 18" key="1">
    <citation type="submission" date="2007-01" db="EMBL/GenBank/DDBJ databases">
        <authorList>
            <person name="Haygood M."/>
            <person name="Podell S."/>
            <person name="Anderson C."/>
            <person name="Hopkinson B."/>
            <person name="Roe K."/>
            <person name="Barbeau K."/>
            <person name="Gaasterland T."/>
            <person name="Ferriera S."/>
            <person name="Johnson J."/>
            <person name="Kravitz S."/>
            <person name="Beeson K."/>
            <person name="Sutton G."/>
            <person name="Rogers Y.-H."/>
            <person name="Friedman R."/>
            <person name="Frazier M."/>
            <person name="Venter J.C."/>
        </authorList>
    </citation>
    <scope>NUCLEOTIDE SEQUENCE [LARGE SCALE GENOMIC DNA]</scope>
    <source>
        <strain evidence="17 18">ATCC 23134</strain>
    </source>
</reference>
<keyword evidence="2 15" id="KW-0813">Transport</keyword>
<keyword evidence="9" id="KW-0406">Ion transport</keyword>
<evidence type="ECO:0000256" key="1">
    <source>
        <dbReference type="ARBA" id="ARBA00004651"/>
    </source>
</evidence>
<feature type="binding site" evidence="13">
    <location>
        <begin position="59"/>
        <end position="62"/>
    </location>
    <ligand>
        <name>GTP</name>
        <dbReference type="ChEBI" id="CHEBI:37565"/>
        <label>1</label>
    </ligand>
</feature>
<dbReference type="PANTHER" id="PTHR43185:SF1">
    <property type="entry name" value="FE(2+) TRANSPORTER FEOB"/>
    <property type="match status" value="1"/>
</dbReference>
<evidence type="ECO:0000256" key="2">
    <source>
        <dbReference type="ARBA" id="ARBA00022448"/>
    </source>
</evidence>
<keyword evidence="11 15" id="KW-0472">Membrane</keyword>
<protein>
    <recommendedName>
        <fullName evidence="12 15">Ferrous iron transport protein B</fullName>
    </recommendedName>
</protein>
<keyword evidence="8 15" id="KW-0408">Iron</keyword>
<feature type="binding site" evidence="14">
    <location>
        <position position="27"/>
    </location>
    <ligand>
        <name>Mg(2+)</name>
        <dbReference type="ChEBI" id="CHEBI:18420"/>
        <label>2</label>
    </ligand>
</feature>
<dbReference type="InterPro" id="IPR006073">
    <property type="entry name" value="GTP-bd"/>
</dbReference>
<dbReference type="InterPro" id="IPR003373">
    <property type="entry name" value="Fe2_transport_prot-B"/>
</dbReference>
<dbReference type="GO" id="GO:0005525">
    <property type="term" value="F:GTP binding"/>
    <property type="evidence" value="ECO:0007669"/>
    <property type="project" value="UniProtKB-KW"/>
</dbReference>
<evidence type="ECO:0000256" key="3">
    <source>
        <dbReference type="ARBA" id="ARBA00022475"/>
    </source>
</evidence>
<dbReference type="Pfam" id="PF02421">
    <property type="entry name" value="FeoB_N"/>
    <property type="match status" value="1"/>
</dbReference>
<feature type="domain" description="FeoB-type G" evidence="16">
    <location>
        <begin position="5"/>
        <end position="173"/>
    </location>
</feature>
<dbReference type="InterPro" id="IPR030389">
    <property type="entry name" value="G_FEOB_dom"/>
</dbReference>
<feature type="transmembrane region" description="Helical" evidence="15">
    <location>
        <begin position="392"/>
        <end position="419"/>
    </location>
</feature>
<sequence>MAIKIDNIALVGNPNSGKSTVFNQLTGLNQHVGNYPGVTVDKKEGVCKLTNHTKIKVTDLPGTYSLYPRSKDEAVVKDLLQNPQHPDYPDLIVVVADSSNLERNLLLFTQIYDLKIPTILALNMTDLSEKKGIQINYEKLSEMFGNLPVLPMNGRKGEGIQALKDAIVGYQTPEKHFPFVETQALATANDTTPEAPPTMFTSAAESGFSTTTQGQTEETRQRFEKIRQMLRFVIDKKTTTKTEAKFTQKIDQVVTHPIAGYLLFLGILLVIFQAIYAFAEIPMNLIDQVFLSLSQWTKSVLPSGSFTNLIAEGVIPGIGGVVIFVPQIVLLFSFIVILEETGYMARIVFIMDRLMRPFGLSGKSVVPMISSVACAIPAVMATRTIDNWKDRIITILVTPLMSCSARLPVYTLLIALVVPDKVLWGVFNLKGLVLLGLYVLGLVMALAVAFIMRIIIKTNSRSFLVLELPSYKLPRWRNIIITLWEKTRLFVWEAGKIILAISIILWVLASYGPGNRMASAVKAIDKPTTTDKKILDSYEKKVSAAKLENSYIGIMGKIIEPVISPLGYDWKIGIALITSFAAREVFVGSMATIYSVGADFESDQSLIERLRAEKHANGKPVYSLATGLSLMVFYAFAMQCLSTLAIVRRETKSWKWPLIQLVYMTGLAYISALLVYQLF</sequence>
<evidence type="ECO:0000256" key="4">
    <source>
        <dbReference type="ARBA" id="ARBA00022496"/>
    </source>
</evidence>
<proteinExistence type="inferred from homology"/>
<evidence type="ECO:0000256" key="9">
    <source>
        <dbReference type="ARBA" id="ARBA00023065"/>
    </source>
</evidence>
<evidence type="ECO:0000259" key="16">
    <source>
        <dbReference type="PROSITE" id="PS51711"/>
    </source>
</evidence>
<accession>A1ZIW7</accession>
<dbReference type="PRINTS" id="PR00326">
    <property type="entry name" value="GTP1OBG"/>
</dbReference>
<evidence type="ECO:0000256" key="10">
    <source>
        <dbReference type="ARBA" id="ARBA00023134"/>
    </source>
</evidence>
<keyword evidence="5 15" id="KW-0812">Transmembrane</keyword>
<dbReference type="EMBL" id="AAWS01000010">
    <property type="protein sequence ID" value="EAY29503.1"/>
    <property type="molecule type" value="Genomic_DNA"/>
</dbReference>
<evidence type="ECO:0000256" key="7">
    <source>
        <dbReference type="ARBA" id="ARBA00022989"/>
    </source>
</evidence>
<keyword evidence="18" id="KW-1185">Reference proteome</keyword>
<dbReference type="InterPro" id="IPR011640">
    <property type="entry name" value="Fe2_transport_prot_B_C"/>
</dbReference>
<evidence type="ECO:0000313" key="17">
    <source>
        <dbReference type="EMBL" id="EAY29503.1"/>
    </source>
</evidence>
<dbReference type="OrthoDB" id="9809127at2"/>
<evidence type="ECO:0000256" key="11">
    <source>
        <dbReference type="ARBA" id="ARBA00023136"/>
    </source>
</evidence>
<dbReference type="Pfam" id="PF07670">
    <property type="entry name" value="Gate"/>
    <property type="match status" value="2"/>
</dbReference>
<comment type="similarity">
    <text evidence="15">Belongs to the TRAFAC class TrmE-Era-EngA-EngB-Septin-like GTPase superfamily. FeoB GTPase (TC 9.A.8) family.</text>
</comment>
<dbReference type="InterPro" id="IPR050860">
    <property type="entry name" value="FeoB_GTPase"/>
</dbReference>
<feature type="binding site" evidence="13">
    <location>
        <begin position="123"/>
        <end position="126"/>
    </location>
    <ligand>
        <name>GTP</name>
        <dbReference type="ChEBI" id="CHEBI:37565"/>
        <label>1</label>
    </ligand>
</feature>
<dbReference type="AlphaFoldDB" id="A1ZIW7"/>
<keyword evidence="10 13" id="KW-0342">GTP-binding</keyword>
<feature type="transmembrane region" description="Helical" evidence="15">
    <location>
        <begin position="258"/>
        <end position="279"/>
    </location>
</feature>
<feature type="binding site" evidence="13">
    <location>
        <begin position="12"/>
        <end position="19"/>
    </location>
    <ligand>
        <name>GTP</name>
        <dbReference type="ChEBI" id="CHEBI:37565"/>
        <label>1</label>
    </ligand>
</feature>
<evidence type="ECO:0000256" key="8">
    <source>
        <dbReference type="ARBA" id="ARBA00023004"/>
    </source>
</evidence>
<feature type="binding site" evidence="13">
    <location>
        <begin position="37"/>
        <end position="41"/>
    </location>
    <ligand>
        <name>GTP</name>
        <dbReference type="ChEBI" id="CHEBI:37565"/>
        <label>1</label>
    </ligand>
</feature>
<dbReference type="InterPro" id="IPR011642">
    <property type="entry name" value="Gate_dom"/>
</dbReference>
<evidence type="ECO:0000313" key="18">
    <source>
        <dbReference type="Proteomes" id="UP000004095"/>
    </source>
</evidence>
<feature type="transmembrane region" description="Helical" evidence="15">
    <location>
        <begin position="314"/>
        <end position="338"/>
    </location>
</feature>
<evidence type="ECO:0000256" key="5">
    <source>
        <dbReference type="ARBA" id="ARBA00022692"/>
    </source>
</evidence>
<feature type="transmembrane region" description="Helical" evidence="15">
    <location>
        <begin position="489"/>
        <end position="509"/>
    </location>
</feature>
<evidence type="ECO:0000256" key="12">
    <source>
        <dbReference type="NCBIfam" id="TIGR00437"/>
    </source>
</evidence>
<keyword evidence="3" id="KW-1003">Cell membrane</keyword>
<dbReference type="PANTHER" id="PTHR43185">
    <property type="entry name" value="FERROUS IRON TRANSPORT PROTEIN B"/>
    <property type="match status" value="1"/>
</dbReference>
<dbReference type="Pfam" id="PF07664">
    <property type="entry name" value="FeoB_C"/>
    <property type="match status" value="1"/>
</dbReference>
<feature type="transmembrane region" description="Helical" evidence="15">
    <location>
        <begin position="658"/>
        <end position="678"/>
    </location>
</feature>
<feature type="transmembrane region" description="Helical" evidence="15">
    <location>
        <begin position="621"/>
        <end position="646"/>
    </location>
</feature>
<keyword evidence="4 15" id="KW-0410">Iron transport</keyword>
<dbReference type="CDD" id="cd01879">
    <property type="entry name" value="FeoB"/>
    <property type="match status" value="1"/>
</dbReference>
<comment type="subcellular location">
    <subcellularLocation>
        <location evidence="15">Cell inner membrane</location>
        <topology evidence="15">Multi-pass membrane protein</topology>
    </subcellularLocation>
    <subcellularLocation>
        <location evidence="1">Cell membrane</location>
        <topology evidence="1">Multi-pass membrane protein</topology>
    </subcellularLocation>
</comment>
<dbReference type="SUPFAM" id="SSF52540">
    <property type="entry name" value="P-loop containing nucleoside triphosphate hydrolases"/>
    <property type="match status" value="1"/>
</dbReference>
<keyword evidence="6 13" id="KW-0547">Nucleotide-binding</keyword>
<name>A1ZIW7_MICM2</name>
<dbReference type="GO" id="GO:0005886">
    <property type="term" value="C:plasma membrane"/>
    <property type="evidence" value="ECO:0007669"/>
    <property type="project" value="UniProtKB-SubCell"/>
</dbReference>
<organism evidence="17 18">
    <name type="scientific">Microscilla marina ATCC 23134</name>
    <dbReference type="NCBI Taxonomy" id="313606"/>
    <lineage>
        <taxon>Bacteria</taxon>
        <taxon>Pseudomonadati</taxon>
        <taxon>Bacteroidota</taxon>
        <taxon>Cytophagia</taxon>
        <taxon>Cytophagales</taxon>
        <taxon>Microscillaceae</taxon>
        <taxon>Microscilla</taxon>
    </lineage>
</organism>
<feature type="binding site" evidence="14">
    <location>
        <position position="26"/>
    </location>
    <ligand>
        <name>Mg(2+)</name>
        <dbReference type="ChEBI" id="CHEBI:18420"/>
        <label>2</label>
    </ligand>
</feature>
<dbReference type="RefSeq" id="WP_002695864.1">
    <property type="nucleotide sequence ID" value="NZ_AAWS01000010.1"/>
</dbReference>
<comment type="function">
    <text evidence="15">Probable transporter of a GTP-driven Fe(2+) uptake system.</text>
</comment>
<evidence type="ECO:0000256" key="15">
    <source>
        <dbReference type="RuleBase" id="RU362098"/>
    </source>
</evidence>
<feature type="transmembrane region" description="Helical" evidence="15">
    <location>
        <begin position="431"/>
        <end position="456"/>
    </location>
</feature>
<comment type="caution">
    <text evidence="17">The sequence shown here is derived from an EMBL/GenBank/DDBJ whole genome shotgun (WGS) entry which is preliminary data.</text>
</comment>
<dbReference type="Proteomes" id="UP000004095">
    <property type="component" value="Unassembled WGS sequence"/>
</dbReference>
<dbReference type="eggNOG" id="COG0370">
    <property type="taxonomic scope" value="Bacteria"/>
</dbReference>
<dbReference type="NCBIfam" id="TIGR00437">
    <property type="entry name" value="feoB"/>
    <property type="match status" value="1"/>
</dbReference>
<keyword evidence="7 15" id="KW-1133">Transmembrane helix</keyword>
<dbReference type="GO" id="GO:0046872">
    <property type="term" value="F:metal ion binding"/>
    <property type="evidence" value="ECO:0007669"/>
    <property type="project" value="UniProtKB-KW"/>
</dbReference>
<keyword evidence="14" id="KW-0460">Magnesium</keyword>
<gene>
    <name evidence="17" type="ORF">M23134_00387</name>
</gene>
<dbReference type="InterPro" id="IPR027417">
    <property type="entry name" value="P-loop_NTPase"/>
</dbReference>
<feature type="binding site" evidence="14">
    <location>
        <position position="23"/>
    </location>
    <ligand>
        <name>Mg(2+)</name>
        <dbReference type="ChEBI" id="CHEBI:18420"/>
        <label>2</label>
    </ligand>
</feature>
<dbReference type="GO" id="GO:0015093">
    <property type="term" value="F:ferrous iron transmembrane transporter activity"/>
    <property type="evidence" value="ECO:0007669"/>
    <property type="project" value="UniProtKB-UniRule"/>
</dbReference>
<evidence type="ECO:0000256" key="14">
    <source>
        <dbReference type="PIRSR" id="PIRSR603373-2"/>
    </source>
</evidence>
<dbReference type="PROSITE" id="PS51711">
    <property type="entry name" value="G_FEOB"/>
    <property type="match status" value="1"/>
</dbReference>
<keyword evidence="14" id="KW-0479">Metal-binding</keyword>
<dbReference type="Gene3D" id="3.40.50.300">
    <property type="entry name" value="P-loop containing nucleotide triphosphate hydrolases"/>
    <property type="match status" value="1"/>
</dbReference>